<comment type="caution">
    <text evidence="2">The sequence shown here is derived from an EMBL/GenBank/DDBJ whole genome shotgun (WGS) entry which is preliminary data.</text>
</comment>
<accession>A0A429XWC4</accession>
<evidence type="ECO:0000259" key="1">
    <source>
        <dbReference type="Pfam" id="PF01266"/>
    </source>
</evidence>
<keyword evidence="3" id="KW-1185">Reference proteome</keyword>
<protein>
    <submittedName>
        <fullName evidence="2">FAD-binding oxidoreductase</fullName>
    </submittedName>
</protein>
<dbReference type="Gene3D" id="3.50.50.60">
    <property type="entry name" value="FAD/NAD(P)-binding domain"/>
    <property type="match status" value="1"/>
</dbReference>
<name>A0A429XWC4_9BACI</name>
<dbReference type="PANTHER" id="PTHR13847">
    <property type="entry name" value="SARCOSINE DEHYDROGENASE-RELATED"/>
    <property type="match status" value="1"/>
</dbReference>
<dbReference type="Gene3D" id="3.30.9.10">
    <property type="entry name" value="D-Amino Acid Oxidase, subunit A, domain 2"/>
    <property type="match status" value="1"/>
</dbReference>
<dbReference type="Pfam" id="PF01266">
    <property type="entry name" value="DAO"/>
    <property type="match status" value="1"/>
</dbReference>
<dbReference type="InterPro" id="IPR006076">
    <property type="entry name" value="FAD-dep_OxRdtase"/>
</dbReference>
<dbReference type="GO" id="GO:0005737">
    <property type="term" value="C:cytoplasm"/>
    <property type="evidence" value="ECO:0007669"/>
    <property type="project" value="TreeGrafter"/>
</dbReference>
<proteinExistence type="predicted"/>
<evidence type="ECO:0000313" key="3">
    <source>
        <dbReference type="Proteomes" id="UP000287156"/>
    </source>
</evidence>
<sequence length="425" mass="47806">MDSLSMWEATAGERKQRPTLQGEQQCDVVVIGGGYTGLSTAYHLQEKGHKTVVLEKYHVGYGASGRNGGELLTGFQGTMETWAAKKGIETAKQMWQMSLDSIDITEKIIRENNIQCDFVRNGDIRPAYKLSHLDNFKREQEYMAKTFEFHELGVLDKYEIKSELNTDFYHGARTNERGAHYHPMKFARGLADLAEEKGAVIYEHSEALKIERNSKVIVTTKQGRVIADEVVVVTNAYAGNLHKTIKGSVVPVESIMIATEPLTEELMEELIPNNRAASDSKNLLYYFRRTADNRMAFGGSGRAFSKRDQLRLFDTLQSGMVEVFPQLKGAKVEYRWGGKVGFTQEMQPYIGQLQDGTHFAFGYCGRGAAMAVIAGKVLAQTIAHDDNVINPLKKEKLRPIPFHSQHAKAVGIMKFYKTWQDRYGS</sequence>
<dbReference type="SUPFAM" id="SSF51905">
    <property type="entry name" value="FAD/NAD(P)-binding domain"/>
    <property type="match status" value="1"/>
</dbReference>
<reference evidence="2" key="1">
    <citation type="submission" date="2018-12" db="EMBL/GenBank/DDBJ databases">
        <authorList>
            <person name="Sun L."/>
            <person name="Chen Z."/>
        </authorList>
    </citation>
    <scope>NUCLEOTIDE SEQUENCE [LARGE SCALE GENOMIC DNA]</scope>
    <source>
        <strain evidence="2">3-2-2</strain>
    </source>
</reference>
<dbReference type="InterPro" id="IPR036188">
    <property type="entry name" value="FAD/NAD-bd_sf"/>
</dbReference>
<evidence type="ECO:0000313" key="2">
    <source>
        <dbReference type="EMBL" id="RST72695.1"/>
    </source>
</evidence>
<organism evidence="2 3">
    <name type="scientific">Siminovitchia acidinfaciens</name>
    <dbReference type="NCBI Taxonomy" id="2321395"/>
    <lineage>
        <taxon>Bacteria</taxon>
        <taxon>Bacillati</taxon>
        <taxon>Bacillota</taxon>
        <taxon>Bacilli</taxon>
        <taxon>Bacillales</taxon>
        <taxon>Bacillaceae</taxon>
        <taxon>Siminovitchia</taxon>
    </lineage>
</organism>
<dbReference type="EMBL" id="QYTV02000007">
    <property type="protein sequence ID" value="RST72695.1"/>
    <property type="molecule type" value="Genomic_DNA"/>
</dbReference>
<dbReference type="RefSeq" id="WP_126051541.1">
    <property type="nucleotide sequence ID" value="NZ_QYTV02000007.1"/>
</dbReference>
<gene>
    <name evidence="2" type="ORF">D4T97_014825</name>
</gene>
<feature type="domain" description="FAD dependent oxidoreductase" evidence="1">
    <location>
        <begin position="27"/>
        <end position="380"/>
    </location>
</feature>
<dbReference type="AlphaFoldDB" id="A0A429XWC4"/>
<dbReference type="Proteomes" id="UP000287156">
    <property type="component" value="Unassembled WGS sequence"/>
</dbReference>
<dbReference type="OrthoDB" id="571248at2"/>
<dbReference type="PANTHER" id="PTHR13847:SF281">
    <property type="entry name" value="FAD DEPENDENT OXIDOREDUCTASE DOMAIN-CONTAINING PROTEIN"/>
    <property type="match status" value="1"/>
</dbReference>